<evidence type="ECO:0000313" key="1">
    <source>
        <dbReference type="EMBL" id="MBO8451944.1"/>
    </source>
</evidence>
<name>A0A9D9EXZ2_9BACT</name>
<evidence type="ECO:0000313" key="2">
    <source>
        <dbReference type="Proteomes" id="UP000823661"/>
    </source>
</evidence>
<protein>
    <submittedName>
        <fullName evidence="1">Uncharacterized protein</fullName>
    </submittedName>
</protein>
<reference evidence="1" key="1">
    <citation type="submission" date="2020-10" db="EMBL/GenBank/DDBJ databases">
        <authorList>
            <person name="Gilroy R."/>
        </authorList>
    </citation>
    <scope>NUCLEOTIDE SEQUENCE</scope>
    <source>
        <strain evidence="1">B1-20833</strain>
    </source>
</reference>
<dbReference type="PROSITE" id="PS51257">
    <property type="entry name" value="PROKAR_LIPOPROTEIN"/>
    <property type="match status" value="1"/>
</dbReference>
<dbReference type="EMBL" id="JADIMI010000033">
    <property type="protein sequence ID" value="MBO8451944.1"/>
    <property type="molecule type" value="Genomic_DNA"/>
</dbReference>
<proteinExistence type="predicted"/>
<organism evidence="1 2">
    <name type="scientific">Candidatus Cryptobacteroides intestinavium</name>
    <dbReference type="NCBI Taxonomy" id="2840766"/>
    <lineage>
        <taxon>Bacteria</taxon>
        <taxon>Pseudomonadati</taxon>
        <taxon>Bacteroidota</taxon>
        <taxon>Bacteroidia</taxon>
        <taxon>Bacteroidales</taxon>
        <taxon>Candidatus Cryptobacteroides</taxon>
    </lineage>
</organism>
<reference evidence="1" key="2">
    <citation type="journal article" date="2021" name="PeerJ">
        <title>Extensive microbial diversity within the chicken gut microbiome revealed by metagenomics and culture.</title>
        <authorList>
            <person name="Gilroy R."/>
            <person name="Ravi A."/>
            <person name="Getino M."/>
            <person name="Pursley I."/>
            <person name="Horton D.L."/>
            <person name="Alikhan N.F."/>
            <person name="Baker D."/>
            <person name="Gharbi K."/>
            <person name="Hall N."/>
            <person name="Watson M."/>
            <person name="Adriaenssens E.M."/>
            <person name="Foster-Nyarko E."/>
            <person name="Jarju S."/>
            <person name="Secka A."/>
            <person name="Antonio M."/>
            <person name="Oren A."/>
            <person name="Chaudhuri R.R."/>
            <person name="La Ragione R."/>
            <person name="Hildebrand F."/>
            <person name="Pallen M.J."/>
        </authorList>
    </citation>
    <scope>NUCLEOTIDE SEQUENCE</scope>
    <source>
        <strain evidence="1">B1-20833</strain>
    </source>
</reference>
<sequence length="695" mass="75670">MKRNAIIAGTALSLACVLALSSCKKDEINASEAPTVKLEAVEQGISTVSFRITATNAAEVAYVEQDDLSSVPSARAILTAGKKAAASDVIEKGDCTPGETYYFAAAAVSETGEYSEVATISLTAAGTDCSFEFTIHTTTDEAIVYTVTPSDDNVSYVVSVLPAATFGDSSDDVIFDAIVKAIAESAEESGETMAEYIESISLKKAYNGSALNLTAQTAYLLVAVGIESDGSQSSPLARESVSTTAPKDEMTFEMSVTDISSYSAHFTVKPKTNDNYIFLCQPAANYPDVKVDDPEEPGVAVKVDNTDEANKAANAYIDGVKHMLDQGMGLYQGGYELTMDDLTSDTKYYYFAFAYEPGLGRQSDCQMWVFTTKHGYTPEEFKATIDFQTITSTTVVVDVTPENEEMYGTYWGAFAFPTAEYSAQKAQDAVSDMLAEHVKLQQENGNANYTIQDAVQSILYNGIQQFLLVENLTPGTDYTFVLVPVHADGTPAANNYVVTSTFKTMSDSADGPTASVELVGYYDADEVYEANIFADMSKPAYEGAYYIAAFKVTLAETAVRCRYYVMEGGNYESEDAMIGEWDTYMEMTDDQFITQIGDSQWTDIPEENYLDGTTAYICVLKAYYDADMFTNMQVWGAKNTLIVMAQDDADVWGASGRKFFYISSPNEEYGPNLPEKGQVLGDVEELRSLVESPQK</sequence>
<gene>
    <name evidence="1" type="ORF">IAC06_03555</name>
</gene>
<dbReference type="AlphaFoldDB" id="A0A9D9EXZ2"/>
<accession>A0A9D9EXZ2</accession>
<comment type="caution">
    <text evidence="1">The sequence shown here is derived from an EMBL/GenBank/DDBJ whole genome shotgun (WGS) entry which is preliminary data.</text>
</comment>
<dbReference type="Proteomes" id="UP000823661">
    <property type="component" value="Unassembled WGS sequence"/>
</dbReference>